<evidence type="ECO:0000313" key="3">
    <source>
        <dbReference type="Proteomes" id="UP000195141"/>
    </source>
</evidence>
<accession>A0A242K8A6</accession>
<name>A0A242K8A6_9ENTE</name>
<reference evidence="2" key="3">
    <citation type="submission" date="2024-03" db="EMBL/GenBank/DDBJ databases">
        <title>The Genome Sequence of Enterococcus sp. DIV0242b.</title>
        <authorList>
            <consortium name="The Broad Institute Genomics Platform"/>
            <consortium name="The Broad Institute Microbial Omics Core"/>
            <consortium name="The Broad Institute Genomic Center for Infectious Diseases"/>
            <person name="Earl A."/>
            <person name="Manson A."/>
            <person name="Gilmore M."/>
            <person name="Schwartman J."/>
            <person name="Shea T."/>
            <person name="Abouelleil A."/>
            <person name="Cao P."/>
            <person name="Chapman S."/>
            <person name="Cusick C."/>
            <person name="Young S."/>
            <person name="Neafsey D."/>
            <person name="Nusbaum C."/>
            <person name="Birren B."/>
        </authorList>
    </citation>
    <scope>NUCLEOTIDE SEQUENCE</scope>
    <source>
        <strain evidence="2">9E7_DIV0242</strain>
    </source>
</reference>
<evidence type="ECO:0000313" key="2">
    <source>
        <dbReference type="EMBL" id="WYJ90904.1"/>
    </source>
</evidence>
<dbReference type="EMBL" id="NGMM01000002">
    <property type="protein sequence ID" value="OTP17297.1"/>
    <property type="molecule type" value="Genomic_DNA"/>
</dbReference>
<reference evidence="2" key="2">
    <citation type="submission" date="2017-05" db="EMBL/GenBank/DDBJ databases">
        <authorList>
            <consortium name="The Broad Institute Genomics Platform"/>
            <consortium name="The Broad Institute Genomic Center for Infectious Diseases"/>
            <person name="Earl A."/>
            <person name="Manson A."/>
            <person name="Schwartman J."/>
            <person name="Gilmore M."/>
            <person name="Abouelleil A."/>
            <person name="Cao P."/>
            <person name="Chapman S."/>
            <person name="Cusick C."/>
            <person name="Shea T."/>
            <person name="Young S."/>
            <person name="Neafsey D."/>
            <person name="Nusbaum C."/>
            <person name="Birren B."/>
        </authorList>
    </citation>
    <scope>NUCLEOTIDE SEQUENCE</scope>
    <source>
        <strain evidence="2">9E7_DIV0242</strain>
    </source>
</reference>
<reference evidence="1" key="1">
    <citation type="submission" date="2017-05" db="EMBL/GenBank/DDBJ databases">
        <title>The Genome Sequence of Enterococcus sp. 9E7_DIV0242.</title>
        <authorList>
            <consortium name="The Broad Institute Genomics Platform"/>
            <consortium name="The Broad Institute Genomic Center for Infectious Diseases"/>
            <person name="Earl A."/>
            <person name="Manson A."/>
            <person name="Schwartman J."/>
            <person name="Gilmore M."/>
            <person name="Abouelleil A."/>
            <person name="Cao P."/>
            <person name="Chapman S."/>
            <person name="Cusick C."/>
            <person name="Shea T."/>
            <person name="Young S."/>
            <person name="Neafsey D."/>
            <person name="Nusbaum C."/>
            <person name="Birren B."/>
        </authorList>
    </citation>
    <scope>NUCLEOTIDE SEQUENCE [LARGE SCALE GENOMIC DNA]</scope>
    <source>
        <strain evidence="1">9E7_DIV0242</strain>
    </source>
</reference>
<dbReference type="AlphaFoldDB" id="A0A242K8A6"/>
<organism evidence="1">
    <name type="scientific">Candidatus Enterococcus clewellii</name>
    <dbReference type="NCBI Taxonomy" id="1834193"/>
    <lineage>
        <taxon>Bacteria</taxon>
        <taxon>Bacillati</taxon>
        <taxon>Bacillota</taxon>
        <taxon>Bacilli</taxon>
        <taxon>Lactobacillales</taxon>
        <taxon>Enterococcaceae</taxon>
        <taxon>Enterococcus</taxon>
    </lineage>
</organism>
<dbReference type="EMBL" id="CP147247">
    <property type="protein sequence ID" value="WYJ90904.1"/>
    <property type="molecule type" value="Genomic_DNA"/>
</dbReference>
<gene>
    <name evidence="1" type="ORF">A5888_001435</name>
    <name evidence="2" type="ORF">A5888_002672</name>
</gene>
<dbReference type="OrthoDB" id="2068092at2"/>
<dbReference type="Proteomes" id="UP000195141">
    <property type="component" value="Chromosome"/>
</dbReference>
<protein>
    <recommendedName>
        <fullName evidence="4">Phage protein</fullName>
    </recommendedName>
</protein>
<keyword evidence="3" id="KW-1185">Reference proteome</keyword>
<dbReference type="RefSeq" id="WP_086348535.1">
    <property type="nucleotide sequence ID" value="NZ_CP147247.1"/>
</dbReference>
<evidence type="ECO:0000313" key="1">
    <source>
        <dbReference type="EMBL" id="OTP17297.1"/>
    </source>
</evidence>
<evidence type="ECO:0008006" key="4">
    <source>
        <dbReference type="Google" id="ProtNLM"/>
    </source>
</evidence>
<proteinExistence type="predicted"/>
<sequence length="87" mass="10074">MIITGKTKSGFSYKIQKERVEDYEFIELIGEVEENPTVLPKLLKMLFGKEQTEKLKEHLRTKDGFVPATKMIEEFGEVLNNPKLKNS</sequence>